<evidence type="ECO:0000313" key="2">
    <source>
        <dbReference type="Proteomes" id="UP001304340"/>
    </source>
</evidence>
<proteinExistence type="predicted"/>
<organism evidence="1 2">
    <name type="scientific">Sanguibacter biliveldensis</name>
    <dbReference type="NCBI Taxonomy" id="3030830"/>
    <lineage>
        <taxon>Bacteria</taxon>
        <taxon>Bacillati</taxon>
        <taxon>Actinomycetota</taxon>
        <taxon>Actinomycetes</taxon>
        <taxon>Micrococcales</taxon>
        <taxon>Sanguibacteraceae</taxon>
        <taxon>Sanguibacter</taxon>
    </lineage>
</organism>
<name>A0AAF0ZAA2_9MICO</name>
<keyword evidence="2" id="KW-1185">Reference proteome</keyword>
<dbReference type="EMBL" id="CP138359">
    <property type="protein sequence ID" value="WPF83526.1"/>
    <property type="molecule type" value="Genomic_DNA"/>
</dbReference>
<evidence type="ECO:0000313" key="1">
    <source>
        <dbReference type="EMBL" id="WPF83526.1"/>
    </source>
</evidence>
<dbReference type="KEGG" id="sbil:SANBI_001210"/>
<gene>
    <name evidence="1" type="ORF">SANBI_001210</name>
</gene>
<dbReference type="Proteomes" id="UP001304340">
    <property type="component" value="Chromosome"/>
</dbReference>
<accession>A0AAF0ZAA2</accession>
<dbReference type="AlphaFoldDB" id="A0AAF0ZAA2"/>
<sequence>MQTDRTPGSLPPRYQSVLTRVVVRDVTAVDDLLDLVRAEQAEHPDVAVFVTLDQLDQALYTSMHATESDSLEISTDDLDFLEDPYADEVRERRQLDRTTAQLAAPGLRVAWSDLRGTLEGAEGDIEALVTVNDAPEGVLDDVVLVLHVPVADPTAAIAGLPNGYFSEDWDVFQNHAVARHLRERYGYRPLGVGASWVGFLRDHPLDPDRATVLVTDLAEVYGFAGTPAWARLADVLTRRTTLFLGYTGSFADL</sequence>
<reference evidence="2" key="1">
    <citation type="submission" date="2023-11" db="EMBL/GenBank/DDBJ databases">
        <authorList>
            <person name="Helweg L.P."/>
            <person name="Kiel A."/>
            <person name="Hitz F."/>
            <person name="Ruckert-Reed C."/>
            <person name="Busche T."/>
            <person name="Kaltschmidt B."/>
            <person name="Kaltschmidt C."/>
        </authorList>
    </citation>
    <scope>NUCLEOTIDE SEQUENCE [LARGE SCALE GENOMIC DNA]</scope>
    <source>
        <strain evidence="2">4.1</strain>
    </source>
</reference>
<dbReference type="RefSeq" id="WP_319159903.1">
    <property type="nucleotide sequence ID" value="NZ_CP138359.1"/>
</dbReference>
<protein>
    <submittedName>
        <fullName evidence="1">Uncharacterized protein</fullName>
    </submittedName>
</protein>